<comment type="caution">
    <text evidence="3">The sequence shown here is derived from an EMBL/GenBank/DDBJ whole genome shotgun (WGS) entry which is preliminary data.</text>
</comment>
<dbReference type="Gene3D" id="3.40.50.620">
    <property type="entry name" value="HUPs"/>
    <property type="match status" value="2"/>
</dbReference>
<dbReference type="PRINTS" id="PR01438">
    <property type="entry name" value="UNVRSLSTRESS"/>
</dbReference>
<name>A0A8J7K4U2_9FLAO</name>
<organism evidence="3 4">
    <name type="scientific">Faecalibacter rhinopitheci</name>
    <dbReference type="NCBI Taxonomy" id="2779678"/>
    <lineage>
        <taxon>Bacteria</taxon>
        <taxon>Pseudomonadati</taxon>
        <taxon>Bacteroidota</taxon>
        <taxon>Flavobacteriia</taxon>
        <taxon>Flavobacteriales</taxon>
        <taxon>Weeksellaceae</taxon>
        <taxon>Faecalibacter</taxon>
    </lineage>
</organism>
<comment type="similarity">
    <text evidence="1">Belongs to the universal stress protein A family.</text>
</comment>
<dbReference type="EMBL" id="JADGIK010000006">
    <property type="protein sequence ID" value="MBF0597833.1"/>
    <property type="molecule type" value="Genomic_DNA"/>
</dbReference>
<dbReference type="AlphaFoldDB" id="A0A8J7K4U2"/>
<reference evidence="3" key="1">
    <citation type="submission" date="2020-10" db="EMBL/GenBank/DDBJ databases">
        <authorList>
            <person name="Lu T."/>
            <person name="Wang Q."/>
            <person name="Han X."/>
        </authorList>
    </citation>
    <scope>NUCLEOTIDE SEQUENCE</scope>
    <source>
        <strain evidence="3">WQ 117</strain>
    </source>
</reference>
<dbReference type="CDD" id="cd00293">
    <property type="entry name" value="USP-like"/>
    <property type="match status" value="1"/>
</dbReference>
<dbReference type="RefSeq" id="WP_194183374.1">
    <property type="nucleotide sequence ID" value="NZ_JADGIK010000006.1"/>
</dbReference>
<feature type="domain" description="UspA" evidence="2">
    <location>
        <begin position="2"/>
        <end position="132"/>
    </location>
</feature>
<dbReference type="Proteomes" id="UP000608754">
    <property type="component" value="Unassembled WGS sequence"/>
</dbReference>
<dbReference type="Pfam" id="PF00582">
    <property type="entry name" value="Usp"/>
    <property type="match status" value="1"/>
</dbReference>
<evidence type="ECO:0000313" key="4">
    <source>
        <dbReference type="Proteomes" id="UP000608754"/>
    </source>
</evidence>
<proteinExistence type="inferred from homology"/>
<evidence type="ECO:0000259" key="2">
    <source>
        <dbReference type="Pfam" id="PF00582"/>
    </source>
</evidence>
<evidence type="ECO:0000313" key="3">
    <source>
        <dbReference type="EMBL" id="MBF0597833.1"/>
    </source>
</evidence>
<sequence length="261" mass="29595">MSTILFPTDFSQTANNAFLYALNLAKVLHTDIRLITLKTHLKEYLNMPEDIFDTKVNELKSIAVENNLGDVNIISSLEIGDLLMSVLDIIEKENIKYVVMGTNGENSFGKKLFGSQTLSVINNSPVPVLAIPHQLKYHPERKFAFATMLDAREDAALQEIIEIANKHSSPLNVVHVETKSITSETLIKKREWQVNHPYLELDIVQKEDVEKGLLEYCNNKMIDVLGVVRRDLNIFQRLFTESNSKQLLNNSNFAILVLKGK</sequence>
<dbReference type="InterPro" id="IPR006015">
    <property type="entry name" value="Universal_stress_UspA"/>
</dbReference>
<dbReference type="PANTHER" id="PTHR46268:SF6">
    <property type="entry name" value="UNIVERSAL STRESS PROTEIN UP12"/>
    <property type="match status" value="1"/>
</dbReference>
<gene>
    <name evidence="3" type="ORF">IM532_10295</name>
</gene>
<dbReference type="SUPFAM" id="SSF52402">
    <property type="entry name" value="Adenine nucleotide alpha hydrolases-like"/>
    <property type="match status" value="2"/>
</dbReference>
<accession>A0A8J7K4U2</accession>
<dbReference type="PANTHER" id="PTHR46268">
    <property type="entry name" value="STRESS RESPONSE PROTEIN NHAX"/>
    <property type="match status" value="1"/>
</dbReference>
<dbReference type="InterPro" id="IPR006016">
    <property type="entry name" value="UspA"/>
</dbReference>
<keyword evidence="4" id="KW-1185">Reference proteome</keyword>
<evidence type="ECO:0000256" key="1">
    <source>
        <dbReference type="ARBA" id="ARBA00008791"/>
    </source>
</evidence>
<dbReference type="InterPro" id="IPR014729">
    <property type="entry name" value="Rossmann-like_a/b/a_fold"/>
</dbReference>
<protein>
    <submittedName>
        <fullName evidence="3">Universal stress protein</fullName>
    </submittedName>
</protein>